<dbReference type="PANTHER" id="PTHR30087">
    <property type="entry name" value="INNER MEMBRANE PROTEIN"/>
    <property type="match status" value="1"/>
</dbReference>
<dbReference type="Proteomes" id="UP000177088">
    <property type="component" value="Unassembled WGS sequence"/>
</dbReference>
<gene>
    <name evidence="1" type="ORF">A3C96_02150</name>
</gene>
<proteinExistence type="predicted"/>
<dbReference type="InterPro" id="IPR007553">
    <property type="entry name" value="2-thiour_desulf"/>
</dbReference>
<evidence type="ECO:0000313" key="1">
    <source>
        <dbReference type="EMBL" id="OGL73661.1"/>
    </source>
</evidence>
<protein>
    <submittedName>
        <fullName evidence="1">Purine-nucleoside phosphorylase</fullName>
    </submittedName>
</protein>
<dbReference type="AlphaFoldDB" id="A0A1F7U602"/>
<dbReference type="EMBL" id="MGEA01000052">
    <property type="protein sequence ID" value="OGL73661.1"/>
    <property type="molecule type" value="Genomic_DNA"/>
</dbReference>
<organism evidence="1 2">
    <name type="scientific">Candidatus Uhrbacteria bacterium RIFCSPHIGHO2_02_FULL_60_10</name>
    <dbReference type="NCBI Taxonomy" id="1802392"/>
    <lineage>
        <taxon>Bacteria</taxon>
        <taxon>Candidatus Uhriibacteriota</taxon>
    </lineage>
</organism>
<evidence type="ECO:0000313" key="2">
    <source>
        <dbReference type="Proteomes" id="UP000177088"/>
    </source>
</evidence>
<dbReference type="PANTHER" id="PTHR30087:SF1">
    <property type="entry name" value="HYPOTHETICAL CYTOSOLIC PROTEIN"/>
    <property type="match status" value="1"/>
</dbReference>
<name>A0A1F7U602_9BACT</name>
<dbReference type="Pfam" id="PF04463">
    <property type="entry name" value="2-thiour_desulf"/>
    <property type="match status" value="1"/>
</dbReference>
<comment type="caution">
    <text evidence="1">The sequence shown here is derived from an EMBL/GenBank/DDBJ whole genome shotgun (WGS) entry which is preliminary data.</text>
</comment>
<reference evidence="1 2" key="1">
    <citation type="journal article" date="2016" name="Nat. Commun.">
        <title>Thousands of microbial genomes shed light on interconnected biogeochemical processes in an aquifer system.</title>
        <authorList>
            <person name="Anantharaman K."/>
            <person name="Brown C.T."/>
            <person name="Hug L.A."/>
            <person name="Sharon I."/>
            <person name="Castelle C.J."/>
            <person name="Probst A.J."/>
            <person name="Thomas B.C."/>
            <person name="Singh A."/>
            <person name="Wilkins M.J."/>
            <person name="Karaoz U."/>
            <person name="Brodie E.L."/>
            <person name="Williams K.H."/>
            <person name="Hubbard S.S."/>
            <person name="Banfield J.F."/>
        </authorList>
    </citation>
    <scope>NUCLEOTIDE SEQUENCE [LARGE SCALE GENOMIC DNA]</scope>
</reference>
<sequence length="143" mass="15571">MDRKKKMILCSACLLGVECRFDGRGKKNRQVAALVKRNILIPICPELLGGLSVPREAAERRGSRIMTQSGQDVTRQFRLGAVRTLRLAKMLKIKKAILKQRSPSCGSGQVYDGTFSGKIVAGNGVTTALLTKNGIQVVSEDDI</sequence>
<accession>A0A1F7U602</accession>